<protein>
    <submittedName>
        <fullName evidence="4">TetR family transcriptional regulator</fullName>
    </submittedName>
</protein>
<dbReference type="OrthoDB" id="881297at2"/>
<dbReference type="PROSITE" id="PS50977">
    <property type="entry name" value="HTH_TETR_2"/>
    <property type="match status" value="1"/>
</dbReference>
<reference evidence="4 5" key="1">
    <citation type="submission" date="2016-10" db="EMBL/GenBank/DDBJ databases">
        <title>Lutibacter sp. LPB0138, isolated from marine gastropod.</title>
        <authorList>
            <person name="Kim E."/>
            <person name="Yi H."/>
        </authorList>
    </citation>
    <scope>NUCLEOTIDE SEQUENCE [LARGE SCALE GENOMIC DNA]</scope>
    <source>
        <strain evidence="4 5">LPB0138</strain>
    </source>
</reference>
<dbReference type="PANTHER" id="PTHR43479">
    <property type="entry name" value="ACREF/ENVCD OPERON REPRESSOR-RELATED"/>
    <property type="match status" value="1"/>
</dbReference>
<feature type="DNA-binding region" description="H-T-H motif" evidence="2">
    <location>
        <begin position="22"/>
        <end position="41"/>
    </location>
</feature>
<dbReference type="RefSeq" id="WP_070237600.1">
    <property type="nucleotide sequence ID" value="NZ_CP017478.1"/>
</dbReference>
<evidence type="ECO:0000259" key="3">
    <source>
        <dbReference type="PROSITE" id="PS50977"/>
    </source>
</evidence>
<dbReference type="STRING" id="1850246.LPB138_12450"/>
<dbReference type="Gene3D" id="1.10.357.10">
    <property type="entry name" value="Tetracycline Repressor, domain 2"/>
    <property type="match status" value="1"/>
</dbReference>
<gene>
    <name evidence="4" type="ORF">LPB138_12450</name>
</gene>
<evidence type="ECO:0000256" key="2">
    <source>
        <dbReference type="PROSITE-ProRule" id="PRU00335"/>
    </source>
</evidence>
<dbReference type="KEGG" id="lul:LPB138_12450"/>
<dbReference type="GO" id="GO:0003677">
    <property type="term" value="F:DNA binding"/>
    <property type="evidence" value="ECO:0007669"/>
    <property type="project" value="UniProtKB-UniRule"/>
</dbReference>
<evidence type="ECO:0000313" key="5">
    <source>
        <dbReference type="Proteomes" id="UP000176050"/>
    </source>
</evidence>
<dbReference type="SUPFAM" id="SSF46689">
    <property type="entry name" value="Homeodomain-like"/>
    <property type="match status" value="1"/>
</dbReference>
<feature type="domain" description="HTH tetR-type" evidence="3">
    <location>
        <begin position="1"/>
        <end position="59"/>
    </location>
</feature>
<keyword evidence="5" id="KW-1185">Reference proteome</keyword>
<proteinExistence type="predicted"/>
<dbReference type="InterPro" id="IPR050624">
    <property type="entry name" value="HTH-type_Tx_Regulator"/>
</dbReference>
<evidence type="ECO:0000313" key="4">
    <source>
        <dbReference type="EMBL" id="AOW21440.1"/>
    </source>
</evidence>
<dbReference type="PANTHER" id="PTHR43479:SF11">
    <property type="entry name" value="ACREF_ENVCD OPERON REPRESSOR-RELATED"/>
    <property type="match status" value="1"/>
</dbReference>
<dbReference type="PRINTS" id="PR00455">
    <property type="entry name" value="HTHTETR"/>
</dbReference>
<dbReference type="InterPro" id="IPR009057">
    <property type="entry name" value="Homeodomain-like_sf"/>
</dbReference>
<dbReference type="InterPro" id="IPR001647">
    <property type="entry name" value="HTH_TetR"/>
</dbReference>
<keyword evidence="1 2" id="KW-0238">DNA-binding</keyword>
<dbReference type="EMBL" id="CP017478">
    <property type="protein sequence ID" value="AOW21440.1"/>
    <property type="molecule type" value="Genomic_DNA"/>
</dbReference>
<name>A0A1D8PA26_9FLAO</name>
<evidence type="ECO:0000256" key="1">
    <source>
        <dbReference type="ARBA" id="ARBA00023125"/>
    </source>
</evidence>
<dbReference type="AlphaFoldDB" id="A0A1D8PA26"/>
<dbReference type="Proteomes" id="UP000176050">
    <property type="component" value="Chromosome"/>
</dbReference>
<sequence>MKEKILEKSAEMFLNYGFKSVTMDDIAEQLGISKKTIYAHFENKTKLVQEATLAVFESISYGIDCICKLEKNPIEELFAIKTFVLEHLKNEKSSPQYQLQKYYPKLFSSLKKKQLEVMRECVVENLNKGIIQEYYRNELDVNFISRVYFNGMIGIKDVETFPSSEYEPKYLMESYLEYHIRAIATEKGLQTLQNLLSNNEN</sequence>
<dbReference type="Pfam" id="PF00440">
    <property type="entry name" value="TetR_N"/>
    <property type="match status" value="1"/>
</dbReference>
<accession>A0A1D8PA26</accession>
<organism evidence="4 5">
    <name type="scientific">Urechidicola croceus</name>
    <dbReference type="NCBI Taxonomy" id="1850246"/>
    <lineage>
        <taxon>Bacteria</taxon>
        <taxon>Pseudomonadati</taxon>
        <taxon>Bacteroidota</taxon>
        <taxon>Flavobacteriia</taxon>
        <taxon>Flavobacteriales</taxon>
        <taxon>Flavobacteriaceae</taxon>
        <taxon>Urechidicola</taxon>
    </lineage>
</organism>